<evidence type="ECO:0000256" key="4">
    <source>
        <dbReference type="ARBA" id="ARBA00012535"/>
    </source>
</evidence>
<evidence type="ECO:0000256" key="9">
    <source>
        <dbReference type="PIRSR" id="PIRSR601613-1"/>
    </source>
</evidence>
<dbReference type="GO" id="GO:0009851">
    <property type="term" value="P:auxin biosynthetic process"/>
    <property type="evidence" value="ECO:0007669"/>
    <property type="project" value="UniProtKB-KW"/>
</dbReference>
<dbReference type="eggNOG" id="COG1231">
    <property type="taxonomic scope" value="Bacteria"/>
</dbReference>
<dbReference type="Gene3D" id="3.50.50.60">
    <property type="entry name" value="FAD/NAD(P)-binding domain"/>
    <property type="match status" value="1"/>
</dbReference>
<keyword evidence="7" id="KW-0073">Auxin biosynthesis</keyword>
<dbReference type="SUPFAM" id="SSF54373">
    <property type="entry name" value="FAD-linked reductases, C-terminal domain"/>
    <property type="match status" value="1"/>
</dbReference>
<feature type="domain" description="Amine oxidase" evidence="10">
    <location>
        <begin position="14"/>
        <end position="433"/>
    </location>
</feature>
<dbReference type="EC" id="1.13.12.3" evidence="4"/>
<gene>
    <name evidence="11" type="ORF">Q766_07780</name>
</gene>
<proteinExistence type="inferred from homology"/>
<dbReference type="Pfam" id="PF01593">
    <property type="entry name" value="Amino_oxidase"/>
    <property type="match status" value="1"/>
</dbReference>
<evidence type="ECO:0000259" key="10">
    <source>
        <dbReference type="Pfam" id="PF01593"/>
    </source>
</evidence>
<dbReference type="SUPFAM" id="SSF51905">
    <property type="entry name" value="FAD/NAD(P)-binding domain"/>
    <property type="match status" value="1"/>
</dbReference>
<evidence type="ECO:0000256" key="5">
    <source>
        <dbReference type="ARBA" id="ARBA00017871"/>
    </source>
</evidence>
<dbReference type="InterPro" id="IPR036188">
    <property type="entry name" value="FAD/NAD-bd_sf"/>
</dbReference>
<dbReference type="PANTHER" id="PTHR10742:SF410">
    <property type="entry name" value="LYSINE-SPECIFIC HISTONE DEMETHYLASE 2"/>
    <property type="match status" value="1"/>
</dbReference>
<evidence type="ECO:0000256" key="8">
    <source>
        <dbReference type="ARBA" id="ARBA00047321"/>
    </source>
</evidence>
<evidence type="ECO:0000256" key="7">
    <source>
        <dbReference type="ARBA" id="ARBA00023070"/>
    </source>
</evidence>
<evidence type="ECO:0000256" key="1">
    <source>
        <dbReference type="ARBA" id="ARBA00001974"/>
    </source>
</evidence>
<dbReference type="AlphaFoldDB" id="A0A0A2MLN3"/>
<protein>
    <recommendedName>
        <fullName evidence="5">Tryptophan 2-monooxygenase</fullName>
        <ecNumber evidence="4">1.13.12.3</ecNumber>
    </recommendedName>
</protein>
<evidence type="ECO:0000313" key="12">
    <source>
        <dbReference type="Proteomes" id="UP000030111"/>
    </source>
</evidence>
<reference evidence="11 12" key="1">
    <citation type="submission" date="2013-09" db="EMBL/GenBank/DDBJ databases">
        <authorList>
            <person name="Zeng Z."/>
            <person name="Chen C."/>
        </authorList>
    </citation>
    <scope>NUCLEOTIDE SEQUENCE [LARGE SCALE GENOMIC DNA]</scope>
    <source>
        <strain evidence="11 12">WB 4.1-42</strain>
    </source>
</reference>
<dbReference type="PANTHER" id="PTHR10742">
    <property type="entry name" value="FLAVIN MONOAMINE OXIDASE"/>
    <property type="match status" value="1"/>
</dbReference>
<evidence type="ECO:0000256" key="6">
    <source>
        <dbReference type="ARBA" id="ARBA00023002"/>
    </source>
</evidence>
<dbReference type="EMBL" id="JRLY01000005">
    <property type="protein sequence ID" value="KGO93199.1"/>
    <property type="molecule type" value="Genomic_DNA"/>
</dbReference>
<dbReference type="RefSeq" id="WP_026990742.1">
    <property type="nucleotide sequence ID" value="NZ_AUGP01000018.1"/>
</dbReference>
<dbReference type="InterPro" id="IPR001613">
    <property type="entry name" value="Flavin_amine_oxidase"/>
</dbReference>
<dbReference type="InterPro" id="IPR002937">
    <property type="entry name" value="Amino_oxidase"/>
</dbReference>
<comment type="catalytic activity">
    <reaction evidence="8">
        <text>L-tryptophan + O2 = indole-3-acetamide + CO2 + H2O</text>
        <dbReference type="Rhea" id="RHEA:16165"/>
        <dbReference type="ChEBI" id="CHEBI:15377"/>
        <dbReference type="ChEBI" id="CHEBI:15379"/>
        <dbReference type="ChEBI" id="CHEBI:16031"/>
        <dbReference type="ChEBI" id="CHEBI:16526"/>
        <dbReference type="ChEBI" id="CHEBI:57912"/>
        <dbReference type="EC" id="1.13.12.3"/>
    </reaction>
</comment>
<comment type="cofactor">
    <cofactor evidence="1">
        <name>FAD</name>
        <dbReference type="ChEBI" id="CHEBI:57692"/>
    </cofactor>
</comment>
<organism evidence="11 12">
    <name type="scientific">Flavobacterium subsaxonicum WB 4.1-42 = DSM 21790</name>
    <dbReference type="NCBI Taxonomy" id="1121898"/>
    <lineage>
        <taxon>Bacteria</taxon>
        <taxon>Pseudomonadati</taxon>
        <taxon>Bacteroidota</taxon>
        <taxon>Flavobacteriia</taxon>
        <taxon>Flavobacteriales</taxon>
        <taxon>Flavobacteriaceae</taxon>
        <taxon>Flavobacterium</taxon>
    </lineage>
</organism>
<dbReference type="STRING" id="1121898.GCA_000422725_01914"/>
<dbReference type="Proteomes" id="UP000030111">
    <property type="component" value="Unassembled WGS sequence"/>
</dbReference>
<dbReference type="GO" id="GO:0050361">
    <property type="term" value="F:tryptophan 2-monooxygenase activity"/>
    <property type="evidence" value="ECO:0007669"/>
    <property type="project" value="UniProtKB-EC"/>
</dbReference>
<sequence>MKTTDVIIIGAGAAGLMAAYTLVKAGKTVTVLEARNRIGGRIHTISNKQFSTPVELGAEFIHGDLPVTLNLLKEAGIGSTDVGFEMWQHHNGKFEQSDEFVEGWGNFLEKLNQLEHDMPLNDFLQQNFSAEEYASMRTQIENYVAGYDTADSTDASAFALRNEWNHEDEDAQHRVNGGYCTMINYLADTCRNAGNDVLLNAVARQVIWKNDAVTVTTTNGNSYVAGKVIIALPLGLLQAPKDAEGAITFSPPLDEQEKAINNIGFGSVIKILLEFNDVFWESDAVTQLTGANLSTMGFLFANDEIPTFWTQAPAHSPLLTGWLGGPPAYDKKDMPDESIMQLAIASLSRVFKIEPEALHNKLVAWKVANWTAKAYTRGSYAYDKVESPQARKILLQPVANTVYFAGEYLYDGPAMGTVEAALTSGKNVAESVLKNKQL</sequence>
<dbReference type="PRINTS" id="PR00757">
    <property type="entry name" value="AMINEOXDASEF"/>
</dbReference>
<keyword evidence="6" id="KW-0560">Oxidoreductase</keyword>
<dbReference type="OrthoDB" id="56323at2"/>
<evidence type="ECO:0000256" key="2">
    <source>
        <dbReference type="ARBA" id="ARBA00004814"/>
    </source>
</evidence>
<comment type="pathway">
    <text evidence="2">Plant hormone metabolism; auxin biosynthesis.</text>
</comment>
<accession>A0A0A2MLN3</accession>
<name>A0A0A2MLN3_9FLAO</name>
<evidence type="ECO:0000256" key="3">
    <source>
        <dbReference type="ARBA" id="ARBA00005833"/>
    </source>
</evidence>
<dbReference type="InterPro" id="IPR050281">
    <property type="entry name" value="Flavin_monoamine_oxidase"/>
</dbReference>
<comment type="similarity">
    <text evidence="3">Belongs to the tryptophan 2-monooxygenase family.</text>
</comment>
<keyword evidence="12" id="KW-1185">Reference proteome</keyword>
<comment type="caution">
    <text evidence="11">The sequence shown here is derived from an EMBL/GenBank/DDBJ whole genome shotgun (WGS) entry which is preliminary data.</text>
</comment>
<evidence type="ECO:0000313" key="11">
    <source>
        <dbReference type="EMBL" id="KGO93199.1"/>
    </source>
</evidence>
<feature type="binding site" evidence="9">
    <location>
        <begin position="33"/>
        <end position="34"/>
    </location>
    <ligand>
        <name>FAD</name>
        <dbReference type="ChEBI" id="CHEBI:57692"/>
    </ligand>
</feature>